<proteinExistence type="predicted"/>
<name>A0A2N9F348_FAGSY</name>
<dbReference type="AlphaFoldDB" id="A0A2N9F348"/>
<dbReference type="InterPro" id="IPR019557">
    <property type="entry name" value="AminoTfrase-like_pln_mobile"/>
</dbReference>
<gene>
    <name evidence="2" type="ORF">FSB_LOCUS9173</name>
</gene>
<evidence type="ECO:0000313" key="2">
    <source>
        <dbReference type="EMBL" id="SPC81291.1"/>
    </source>
</evidence>
<dbReference type="EMBL" id="OIVN01000505">
    <property type="protein sequence ID" value="SPC81291.1"/>
    <property type="molecule type" value="Genomic_DNA"/>
</dbReference>
<feature type="domain" description="Aminotransferase-like plant mobile" evidence="1">
    <location>
        <begin position="71"/>
        <end position="245"/>
    </location>
</feature>
<evidence type="ECO:0000259" key="1">
    <source>
        <dbReference type="Pfam" id="PF10536"/>
    </source>
</evidence>
<protein>
    <recommendedName>
        <fullName evidence="1">Aminotransferase-like plant mobile domain-containing protein</fullName>
    </recommendedName>
</protein>
<dbReference type="InterPro" id="IPR044824">
    <property type="entry name" value="MAIN-like"/>
</dbReference>
<sequence length="418" mass="47718">MDLYPVDDRFSLNRWAPQLAYGEDITILFWLEEHLSHRPPRSFMSRGNPTEVLKGWARLTSITRSFEEMTGFKQFVESQPTEIAKKSILCALVKRWWDTTHTFHIAGVEMTITSYDVYRLTNLRVDGIILTFSAFPARLRPDREYLGMDLGATSANLPSLLLAFSKAPQGTIEEATRMVRAFLLYLIGTTLDCNTSQIVSVRWLHLLVDFQRTAQYNLGRVALANLYAGFDAVSRGATTSFVGPWRIWHVTWNAWVGVKRVGSLTADKRAYSLAQFSHLFEVLGVCAFYMAKRVTRQLGEDEDLVPVPPLQFTLLPYEAPNEVILLWRLGIPLLDLLDEDGDFEEYQRSLMPTLFPPQAVEIIRHTDVLRYPVPEDAHPATYADLNYMFQLCGNMKTMMTDLSRDRFSRPLGSSSRGV</sequence>
<dbReference type="PANTHER" id="PTHR46033:SF8">
    <property type="entry name" value="PROTEIN MAINTENANCE OF MERISTEMS-LIKE"/>
    <property type="match status" value="1"/>
</dbReference>
<accession>A0A2N9F348</accession>
<dbReference type="PANTHER" id="PTHR46033">
    <property type="entry name" value="PROTEIN MAIN-LIKE 2"/>
    <property type="match status" value="1"/>
</dbReference>
<dbReference type="Pfam" id="PF10536">
    <property type="entry name" value="PMD"/>
    <property type="match status" value="1"/>
</dbReference>
<reference evidence="2" key="1">
    <citation type="submission" date="2018-02" db="EMBL/GenBank/DDBJ databases">
        <authorList>
            <person name="Cohen D.B."/>
            <person name="Kent A.D."/>
        </authorList>
    </citation>
    <scope>NUCLEOTIDE SEQUENCE</scope>
</reference>
<organism evidence="2">
    <name type="scientific">Fagus sylvatica</name>
    <name type="common">Beechnut</name>
    <dbReference type="NCBI Taxonomy" id="28930"/>
    <lineage>
        <taxon>Eukaryota</taxon>
        <taxon>Viridiplantae</taxon>
        <taxon>Streptophyta</taxon>
        <taxon>Embryophyta</taxon>
        <taxon>Tracheophyta</taxon>
        <taxon>Spermatophyta</taxon>
        <taxon>Magnoliopsida</taxon>
        <taxon>eudicotyledons</taxon>
        <taxon>Gunneridae</taxon>
        <taxon>Pentapetalae</taxon>
        <taxon>rosids</taxon>
        <taxon>fabids</taxon>
        <taxon>Fagales</taxon>
        <taxon>Fagaceae</taxon>
        <taxon>Fagus</taxon>
    </lineage>
</organism>
<dbReference type="GO" id="GO:0010073">
    <property type="term" value="P:meristem maintenance"/>
    <property type="evidence" value="ECO:0007669"/>
    <property type="project" value="InterPro"/>
</dbReference>